<evidence type="ECO:0000313" key="1">
    <source>
        <dbReference type="EMBL" id="KAI5668181.1"/>
    </source>
</evidence>
<organism evidence="1 2">
    <name type="scientific">Catharanthus roseus</name>
    <name type="common">Madagascar periwinkle</name>
    <name type="synonym">Vinca rosea</name>
    <dbReference type="NCBI Taxonomy" id="4058"/>
    <lineage>
        <taxon>Eukaryota</taxon>
        <taxon>Viridiplantae</taxon>
        <taxon>Streptophyta</taxon>
        <taxon>Embryophyta</taxon>
        <taxon>Tracheophyta</taxon>
        <taxon>Spermatophyta</taxon>
        <taxon>Magnoliopsida</taxon>
        <taxon>eudicotyledons</taxon>
        <taxon>Gunneridae</taxon>
        <taxon>Pentapetalae</taxon>
        <taxon>asterids</taxon>
        <taxon>lamiids</taxon>
        <taxon>Gentianales</taxon>
        <taxon>Apocynaceae</taxon>
        <taxon>Rauvolfioideae</taxon>
        <taxon>Vinceae</taxon>
        <taxon>Catharanthinae</taxon>
        <taxon>Catharanthus</taxon>
    </lineage>
</organism>
<keyword evidence="2" id="KW-1185">Reference proteome</keyword>
<evidence type="ECO:0000313" key="2">
    <source>
        <dbReference type="Proteomes" id="UP001060085"/>
    </source>
</evidence>
<comment type="caution">
    <text evidence="1">The sequence shown here is derived from an EMBL/GenBank/DDBJ whole genome shotgun (WGS) entry which is preliminary data.</text>
</comment>
<gene>
    <name evidence="1" type="ORF">M9H77_18034</name>
</gene>
<protein>
    <submittedName>
        <fullName evidence="1">Uncharacterized protein</fullName>
    </submittedName>
</protein>
<dbReference type="EMBL" id="CM044704">
    <property type="protein sequence ID" value="KAI5668181.1"/>
    <property type="molecule type" value="Genomic_DNA"/>
</dbReference>
<proteinExistence type="predicted"/>
<dbReference type="Proteomes" id="UP001060085">
    <property type="component" value="Linkage Group LG04"/>
</dbReference>
<reference evidence="2" key="1">
    <citation type="journal article" date="2023" name="Nat. Plants">
        <title>Single-cell RNA sequencing provides a high-resolution roadmap for understanding the multicellular compartmentation of specialized metabolism.</title>
        <authorList>
            <person name="Sun S."/>
            <person name="Shen X."/>
            <person name="Li Y."/>
            <person name="Li Y."/>
            <person name="Wang S."/>
            <person name="Li R."/>
            <person name="Zhang H."/>
            <person name="Shen G."/>
            <person name="Guo B."/>
            <person name="Wei J."/>
            <person name="Xu J."/>
            <person name="St-Pierre B."/>
            <person name="Chen S."/>
            <person name="Sun C."/>
        </authorList>
    </citation>
    <scope>NUCLEOTIDE SEQUENCE [LARGE SCALE GENOMIC DNA]</scope>
</reference>
<name>A0ACC0B6B5_CATRO</name>
<accession>A0ACC0B6B5</accession>
<sequence length="495" mass="54735">MSDLEMHGLKNGVPLKEIELKNDVSLKNSVNGVEIEDQETAMLLASSDSIHQSQELRQRTGTTWTAVAHIITGVIGAGVLSLAWSVAQLGWVAGPLAVIVFAAITVVSTDILCDCYRSPDSEYGPIRNPSLMEAVKFYLGEKSQRICGIFLLESLYGCAVAYSIAVSDSVRAIQRANCYHKEGHQAVCGHNDYIFTLSFGLVQIIVSQIQDFHNMVWLSIVAAVMSFSYSFTGLGLGLAKVIGNGEFLGSISGVAASSTLDKIWLVFEALGDVAFAFPYSVIVLEIQDTLKSPPPEVHTMKKASLVSIITTTFFYLCCGCFGYAAFGKNTPGNLLTGFGFYEPYWLIGFANACIILHLIGGYRVYSQPVFELVEKWFSKRYPESAYTKDINMKLPCLPAFELNIFRLCFRTAYVVSTTGIALLFPYFNQVLGVLGAFNFWPMSIYFPFQMYFGQKKIEAWTRKWVVLQVFSIICLVISVLAFMGSTQRLISARLS</sequence>